<gene>
    <name evidence="6" type="ORF">GF068_38690</name>
</gene>
<dbReference type="GO" id="GO:0031177">
    <property type="term" value="F:phosphopantetheine binding"/>
    <property type="evidence" value="ECO:0007669"/>
    <property type="project" value="InterPro"/>
</dbReference>
<dbReference type="InterPro" id="IPR036736">
    <property type="entry name" value="ACP-like_sf"/>
</dbReference>
<comment type="caution">
    <text evidence="6">The sequence shown here is derived from an EMBL/GenBank/DDBJ whole genome shotgun (WGS) entry which is preliminary data.</text>
</comment>
<dbReference type="InterPro" id="IPR016035">
    <property type="entry name" value="Acyl_Trfase/lysoPLipase"/>
</dbReference>
<dbReference type="SUPFAM" id="SSF51735">
    <property type="entry name" value="NAD(P)-binding Rossmann-fold domains"/>
    <property type="match status" value="2"/>
</dbReference>
<accession>A0A6N7Q273</accession>
<dbReference type="PANTHER" id="PTHR43775">
    <property type="entry name" value="FATTY ACID SYNTHASE"/>
    <property type="match status" value="1"/>
</dbReference>
<evidence type="ECO:0000256" key="3">
    <source>
        <dbReference type="ARBA" id="ARBA00022679"/>
    </source>
</evidence>
<dbReference type="PROSITE" id="PS00606">
    <property type="entry name" value="KS3_1"/>
    <property type="match status" value="1"/>
</dbReference>
<evidence type="ECO:0000256" key="2">
    <source>
        <dbReference type="ARBA" id="ARBA00022553"/>
    </source>
</evidence>
<dbReference type="GO" id="GO:0005886">
    <property type="term" value="C:plasma membrane"/>
    <property type="evidence" value="ECO:0007669"/>
    <property type="project" value="TreeGrafter"/>
</dbReference>
<dbReference type="InterPro" id="IPR018201">
    <property type="entry name" value="Ketoacyl_synth_AS"/>
</dbReference>
<sequence>MSDVIEGAVAIIGMAGRFPGAANLSEFWRNLRGGVSGISHLDEAPAEGIVPAAALLEGFDLFDASFFDITRRDAELMDPQRRFFLECAWEALESAGVDPQVYEGSIGVYAGSSASSYLSTRLDMQGNVYEGFQSLLGNDKDYLPTFLSYKLDLKGPSVAIQTACSTSLVAVHVACGSLLARECDVALAGGVTMRLTRGRGYKYEDGFILSPDGHCRAFDERAQGTIFGNGVGVVVLKRLEDALEDGDPIRAVIRGSAINNDGSLKVGFTAPSVGGQTQVIAEALAVARVDPGTIRYIEAHGTGTPIGDPIEMAALKQAFAGVAERGRIAIGALKSSVGHLESAAGIAGLIKAVLAIENGLIPANVDFEKLNPELGIEHSPFYIRAASHEWRPSAAPRRAGVSSFGIGGTNAHVVLEEAPRSSKKSAPPASCHLLPITAKSEAAVAESARRYVGFLGETAADLGDIAFTASLRRRHHAHRLVVSGASKEELAGALAAFLGGGSPPGLEVGQARAAAPKVVFVFPGQGLIWPGVGQRLADEEPAFRDALAACDAAILREAGFSVIAEMRAEEGRSRLAQIDVAQPVLFAIEVALAALWRSYGVEPDLVLGHSMGEVAAACVAGALSLEDTAKVICRRSALLRKVRGKGAMAMVELSMDDAERAIATRKHLVSVAASNGPRSTVISGEPAAIAELLAELAARSVFCQPVKVDVASHSPQMEPLATELRAALAGLAPGPASVAMQSTVTAERVSGPELSREYWAKNLRNPVLFAPVVERLIDDGATLFVEMSPHPSLLPSVNEALLRAKVEGAAVSSLRFRVAERRSILDSLGRLYVHGYPIDFRRLYPEGGRVVDLPSYPWQRERFWIEGATPARPTSPLDVAPAPLLPGCTYELAWRRIEPSPEPSFPRSASFVLFMDEAGLGRALLERLSSLGARCIRVEASGTYSRVGPHAYTIDASRPDDYRRLFQEAFGTAEHCRGVVHLSGLDAAPLAAAPADALFSGAVRATTSAAYAMQAMVRHGFREPPRLFLVTRGAQAVRPGETVSVAQAPLFGLGATIAVEHPELACARIDLGIVEAEAEVELLCRELASREREDTIALRSEGRYAARVVRTDLEGGAPEVGLAADRTYLITGGLGAMGLAFAAWFVELGARSLALLDTRAASEEARSVIAELEAAGARVIVADVDVARREDLARFFAALDADLPELGGVVHAAAVFDDHTLLGQTEASLRASLAPKALGGLHLHELTADRALDFFLVCASLSSLLGSPARANDAASDALLVALARERVRAGLPSATIHWGPFARAGQANAGAPRSLRGMQALTAAEGLAGLRSLLARPRVEVAIARFDVRSWVEFFPTAAGLPLLSELVAEGARSSARAAAPSFVETLLAHAPAERLALLERYVLEHAGAALRLDPARMGRDAPFQSFGVDSLTSLEIRNRLCTGLGLDLSATLLFTYPRASALASHLLDLLEETARPSRHATSSPERPWLAARVDLTRVRDMTEEEAEAALDAEIEALGGHSA</sequence>
<dbReference type="Proteomes" id="UP000440224">
    <property type="component" value="Unassembled WGS sequence"/>
</dbReference>
<dbReference type="OrthoDB" id="5349841at2"/>
<dbReference type="Pfam" id="PF00109">
    <property type="entry name" value="ketoacyl-synt"/>
    <property type="match status" value="1"/>
</dbReference>
<dbReference type="InterPro" id="IPR014030">
    <property type="entry name" value="Ketoacyl_synth_N"/>
</dbReference>
<evidence type="ECO:0000313" key="7">
    <source>
        <dbReference type="Proteomes" id="UP000440224"/>
    </source>
</evidence>
<dbReference type="Pfam" id="PF00698">
    <property type="entry name" value="Acyl_transf_1"/>
    <property type="match status" value="1"/>
</dbReference>
<dbReference type="InterPro" id="IPR020806">
    <property type="entry name" value="PKS_PP-bd"/>
</dbReference>
<dbReference type="InterPro" id="IPR036291">
    <property type="entry name" value="NAD(P)-bd_dom_sf"/>
</dbReference>
<dbReference type="SMART" id="SM00827">
    <property type="entry name" value="PKS_AT"/>
    <property type="match status" value="1"/>
</dbReference>
<dbReference type="Pfam" id="PF08659">
    <property type="entry name" value="KR"/>
    <property type="match status" value="1"/>
</dbReference>
<dbReference type="GO" id="GO:0006633">
    <property type="term" value="P:fatty acid biosynthetic process"/>
    <property type="evidence" value="ECO:0007669"/>
    <property type="project" value="InterPro"/>
</dbReference>
<dbReference type="Gene3D" id="3.40.366.10">
    <property type="entry name" value="Malonyl-Coenzyme A Acyl Carrier Protein, domain 2"/>
    <property type="match status" value="1"/>
</dbReference>
<name>A0A6N7Q273_9BACT</name>
<dbReference type="CDD" id="cd08955">
    <property type="entry name" value="KR_2_FAS_SDR_x"/>
    <property type="match status" value="1"/>
</dbReference>
<dbReference type="InterPro" id="IPR014043">
    <property type="entry name" value="Acyl_transferase_dom"/>
</dbReference>
<dbReference type="EMBL" id="WJIE01000021">
    <property type="protein sequence ID" value="MRG97807.1"/>
    <property type="molecule type" value="Genomic_DNA"/>
</dbReference>
<dbReference type="PANTHER" id="PTHR43775:SF37">
    <property type="entry name" value="SI:DKEY-61P9.11"/>
    <property type="match status" value="1"/>
</dbReference>
<dbReference type="Pfam" id="PF02801">
    <property type="entry name" value="Ketoacyl-synt_C"/>
    <property type="match status" value="1"/>
</dbReference>
<keyword evidence="2" id="KW-0597">Phosphoprotein</keyword>
<protein>
    <submittedName>
        <fullName evidence="6">SDR family NAD(P)-dependent oxidoreductase</fullName>
    </submittedName>
</protein>
<dbReference type="SUPFAM" id="SSF55048">
    <property type="entry name" value="Probable ACP-binding domain of malonyl-CoA ACP transacylase"/>
    <property type="match status" value="1"/>
</dbReference>
<evidence type="ECO:0000259" key="4">
    <source>
        <dbReference type="PROSITE" id="PS50075"/>
    </source>
</evidence>
<dbReference type="GO" id="GO:0004315">
    <property type="term" value="F:3-oxoacyl-[acyl-carrier-protein] synthase activity"/>
    <property type="evidence" value="ECO:0007669"/>
    <property type="project" value="InterPro"/>
</dbReference>
<dbReference type="SMART" id="SM01294">
    <property type="entry name" value="PKS_PP_betabranch"/>
    <property type="match status" value="1"/>
</dbReference>
<feature type="domain" description="Ketosynthase family 3 (KS3)" evidence="5">
    <location>
        <begin position="6"/>
        <end position="417"/>
    </location>
</feature>
<dbReference type="GO" id="GO:0004312">
    <property type="term" value="F:fatty acid synthase activity"/>
    <property type="evidence" value="ECO:0007669"/>
    <property type="project" value="TreeGrafter"/>
</dbReference>
<dbReference type="InterPro" id="IPR016036">
    <property type="entry name" value="Malonyl_transacylase_ACP-bd"/>
</dbReference>
<dbReference type="InterPro" id="IPR016039">
    <property type="entry name" value="Thiolase-like"/>
</dbReference>
<evidence type="ECO:0000256" key="1">
    <source>
        <dbReference type="ARBA" id="ARBA00022450"/>
    </source>
</evidence>
<dbReference type="InterPro" id="IPR001227">
    <property type="entry name" value="Ac_transferase_dom_sf"/>
</dbReference>
<dbReference type="SMART" id="SM00823">
    <property type="entry name" value="PKS_PP"/>
    <property type="match status" value="1"/>
</dbReference>
<dbReference type="Gene3D" id="3.40.50.720">
    <property type="entry name" value="NAD(P)-binding Rossmann-like Domain"/>
    <property type="match status" value="1"/>
</dbReference>
<dbReference type="PROSITE" id="PS00012">
    <property type="entry name" value="PHOSPHOPANTETHEINE"/>
    <property type="match status" value="1"/>
</dbReference>
<dbReference type="FunFam" id="3.40.366.10:FF:000002">
    <property type="entry name" value="Probable polyketide synthase 2"/>
    <property type="match status" value="1"/>
</dbReference>
<dbReference type="InterPro" id="IPR006162">
    <property type="entry name" value="Ppantetheine_attach_site"/>
</dbReference>
<dbReference type="SMART" id="SM00822">
    <property type="entry name" value="PKS_KR"/>
    <property type="match status" value="1"/>
</dbReference>
<dbReference type="Gene3D" id="3.40.47.10">
    <property type="match status" value="1"/>
</dbReference>
<dbReference type="SUPFAM" id="SSF47336">
    <property type="entry name" value="ACP-like"/>
    <property type="match status" value="1"/>
</dbReference>
<reference evidence="6 7" key="1">
    <citation type="submission" date="2019-10" db="EMBL/GenBank/DDBJ databases">
        <title>A soil myxobacterium in the family Polyangiaceae.</title>
        <authorList>
            <person name="Li Y."/>
            <person name="Wang J."/>
        </authorList>
    </citation>
    <scope>NUCLEOTIDE SEQUENCE [LARGE SCALE GENOMIC DNA]</scope>
    <source>
        <strain evidence="6 7">DSM 14734</strain>
    </source>
</reference>
<dbReference type="RefSeq" id="WP_153824586.1">
    <property type="nucleotide sequence ID" value="NZ_WJIE01000021.1"/>
</dbReference>
<dbReference type="SUPFAM" id="SSF52151">
    <property type="entry name" value="FabD/lysophospholipase-like"/>
    <property type="match status" value="1"/>
</dbReference>
<dbReference type="InterPro" id="IPR009081">
    <property type="entry name" value="PP-bd_ACP"/>
</dbReference>
<dbReference type="InterPro" id="IPR020841">
    <property type="entry name" value="PKS_Beta-ketoAc_synthase_dom"/>
</dbReference>
<dbReference type="SUPFAM" id="SSF53901">
    <property type="entry name" value="Thiolase-like"/>
    <property type="match status" value="1"/>
</dbReference>
<dbReference type="SMART" id="SM00825">
    <property type="entry name" value="PKS_KS"/>
    <property type="match status" value="1"/>
</dbReference>
<feature type="domain" description="Carrier" evidence="4">
    <location>
        <begin position="1394"/>
        <end position="1472"/>
    </location>
</feature>
<dbReference type="InterPro" id="IPR057326">
    <property type="entry name" value="KR_dom"/>
</dbReference>
<dbReference type="CDD" id="cd00833">
    <property type="entry name" value="PKS"/>
    <property type="match status" value="1"/>
</dbReference>
<keyword evidence="1" id="KW-0596">Phosphopantetheine</keyword>
<dbReference type="Pfam" id="PF22621">
    <property type="entry name" value="CurL-like_PKS_C"/>
    <property type="match status" value="1"/>
</dbReference>
<dbReference type="PROSITE" id="PS52004">
    <property type="entry name" value="KS3_2"/>
    <property type="match status" value="1"/>
</dbReference>
<dbReference type="InterPro" id="IPR014031">
    <property type="entry name" value="Ketoacyl_synth_C"/>
</dbReference>
<keyword evidence="7" id="KW-1185">Reference proteome</keyword>
<dbReference type="GO" id="GO:0005737">
    <property type="term" value="C:cytoplasm"/>
    <property type="evidence" value="ECO:0007669"/>
    <property type="project" value="TreeGrafter"/>
</dbReference>
<dbReference type="Pfam" id="PF00550">
    <property type="entry name" value="PP-binding"/>
    <property type="match status" value="1"/>
</dbReference>
<dbReference type="Gene3D" id="3.30.70.3290">
    <property type="match status" value="1"/>
</dbReference>
<keyword evidence="3" id="KW-0808">Transferase</keyword>
<dbReference type="Gene3D" id="1.10.1200.10">
    <property type="entry name" value="ACP-like"/>
    <property type="match status" value="1"/>
</dbReference>
<organism evidence="6 7">
    <name type="scientific">Polyangium spumosum</name>
    <dbReference type="NCBI Taxonomy" id="889282"/>
    <lineage>
        <taxon>Bacteria</taxon>
        <taxon>Pseudomonadati</taxon>
        <taxon>Myxococcota</taxon>
        <taxon>Polyangia</taxon>
        <taxon>Polyangiales</taxon>
        <taxon>Polyangiaceae</taxon>
        <taxon>Polyangium</taxon>
    </lineage>
</organism>
<dbReference type="PROSITE" id="PS50075">
    <property type="entry name" value="CARRIER"/>
    <property type="match status" value="1"/>
</dbReference>
<evidence type="ECO:0000259" key="5">
    <source>
        <dbReference type="PROSITE" id="PS52004"/>
    </source>
</evidence>
<dbReference type="InterPro" id="IPR013968">
    <property type="entry name" value="PKS_KR"/>
</dbReference>
<dbReference type="InterPro" id="IPR050091">
    <property type="entry name" value="PKS_NRPS_Biosynth_Enz"/>
</dbReference>
<dbReference type="GO" id="GO:0071770">
    <property type="term" value="P:DIM/DIP cell wall layer assembly"/>
    <property type="evidence" value="ECO:0007669"/>
    <property type="project" value="TreeGrafter"/>
</dbReference>
<evidence type="ECO:0000313" key="6">
    <source>
        <dbReference type="EMBL" id="MRG97807.1"/>
    </source>
</evidence>
<proteinExistence type="predicted"/>